<evidence type="ECO:0000256" key="2">
    <source>
        <dbReference type="ARBA" id="ARBA00011475"/>
    </source>
</evidence>
<dbReference type="GO" id="GO:0006592">
    <property type="term" value="P:ornithine biosynthetic process"/>
    <property type="evidence" value="ECO:0007669"/>
    <property type="project" value="TreeGrafter"/>
</dbReference>
<comment type="pathway">
    <text evidence="6">Amino-acid biosynthesis; L-arginine biosynthesis; N(2)-acetyl-L-ornithine from L-glutamate: step 1/4.</text>
</comment>
<feature type="binding site" evidence="6">
    <location>
        <position position="402"/>
    </location>
    <ligand>
        <name>substrate</name>
    </ligand>
</feature>
<dbReference type="EC" id="2.3.1.1" evidence="6"/>
<dbReference type="Gene3D" id="3.60.70.12">
    <property type="entry name" value="L-amino peptidase D-ALA esterase/amidase"/>
    <property type="match status" value="1"/>
</dbReference>
<feature type="chain" id="PRO_5028544692" description="Arginine biosynthesis bifunctional protein ArgJ alpha chain" evidence="6">
    <location>
        <begin position="1"/>
        <end position="193"/>
    </location>
</feature>
<comment type="catalytic activity">
    <reaction evidence="6">
        <text>N(2)-acetyl-L-ornithine + L-glutamate = N-acetyl-L-glutamate + L-ornithine</text>
        <dbReference type="Rhea" id="RHEA:15349"/>
        <dbReference type="ChEBI" id="CHEBI:29985"/>
        <dbReference type="ChEBI" id="CHEBI:44337"/>
        <dbReference type="ChEBI" id="CHEBI:46911"/>
        <dbReference type="ChEBI" id="CHEBI:57805"/>
        <dbReference type="EC" id="2.3.1.35"/>
    </reaction>
</comment>
<comment type="subcellular location">
    <subcellularLocation>
        <location evidence="6">Cytoplasm</location>
    </subcellularLocation>
</comment>
<dbReference type="NCBIfam" id="NF003802">
    <property type="entry name" value="PRK05388.1"/>
    <property type="match status" value="1"/>
</dbReference>
<keyword evidence="6" id="KW-0511">Multifunctional enzyme</keyword>
<dbReference type="InterPro" id="IPR016117">
    <property type="entry name" value="ArgJ-like_dom_sf"/>
</dbReference>
<evidence type="ECO:0000256" key="3">
    <source>
        <dbReference type="ARBA" id="ARBA00022679"/>
    </source>
</evidence>
<evidence type="ECO:0000313" key="7">
    <source>
        <dbReference type="EMBL" id="HHI65001.1"/>
    </source>
</evidence>
<keyword evidence="4 6" id="KW-0068">Autocatalytic cleavage</keyword>
<dbReference type="PANTHER" id="PTHR23100">
    <property type="entry name" value="ARGININE BIOSYNTHESIS BIFUNCTIONAL PROTEIN ARGJ"/>
    <property type="match status" value="1"/>
</dbReference>
<dbReference type="EMBL" id="DRUY01000019">
    <property type="protein sequence ID" value="HHI65001.1"/>
    <property type="molecule type" value="Genomic_DNA"/>
</dbReference>
<dbReference type="GO" id="GO:0004358">
    <property type="term" value="F:L-glutamate N-acetyltransferase activity, acting on acetyl-L-ornithine as donor"/>
    <property type="evidence" value="ECO:0007669"/>
    <property type="project" value="UniProtKB-UniRule"/>
</dbReference>
<feature type="site" description="Cleavage; by autolysis" evidence="6">
    <location>
        <begin position="193"/>
        <end position="194"/>
    </location>
</feature>
<name>A0A7C5KAS8_9BACT</name>
<feature type="binding site" evidence="6">
    <location>
        <position position="183"/>
    </location>
    <ligand>
        <name>substrate</name>
    </ligand>
</feature>
<dbReference type="PANTHER" id="PTHR23100:SF0">
    <property type="entry name" value="ARGININE BIOSYNTHESIS BIFUNCTIONAL PROTEIN ARGJ, MITOCHONDRIAL"/>
    <property type="match status" value="1"/>
</dbReference>
<comment type="similarity">
    <text evidence="1 6">Belongs to the ArgJ family.</text>
</comment>
<comment type="function">
    <text evidence="6">Catalyzes two activities which are involved in the cyclic version of arginine biosynthesis: the synthesis of N-acetylglutamate from glutamate and acetyl-CoA as the acetyl donor, and of ornithine by transacetylation between N(2)-acetylornithine and glutamate.</text>
</comment>
<comment type="caution">
    <text evidence="7">The sequence shown here is derived from an EMBL/GenBank/DDBJ whole genome shotgun (WGS) entry which is preliminary data.</text>
</comment>
<evidence type="ECO:0000256" key="4">
    <source>
        <dbReference type="ARBA" id="ARBA00022813"/>
    </source>
</evidence>
<keyword evidence="3 6" id="KW-0808">Transferase</keyword>
<dbReference type="InterPro" id="IPR042195">
    <property type="entry name" value="ArgJ_beta_C"/>
</dbReference>
<evidence type="ECO:0000256" key="1">
    <source>
        <dbReference type="ARBA" id="ARBA00006774"/>
    </source>
</evidence>
<dbReference type="Pfam" id="PF01960">
    <property type="entry name" value="ArgJ"/>
    <property type="match status" value="1"/>
</dbReference>
<dbReference type="GO" id="GO:0005737">
    <property type="term" value="C:cytoplasm"/>
    <property type="evidence" value="ECO:0007669"/>
    <property type="project" value="UniProtKB-SubCell"/>
</dbReference>
<feature type="binding site" evidence="6">
    <location>
        <position position="281"/>
    </location>
    <ligand>
        <name>substrate</name>
    </ligand>
</feature>
<feature type="binding site" evidence="6">
    <location>
        <position position="407"/>
    </location>
    <ligand>
        <name>substrate</name>
    </ligand>
</feature>
<dbReference type="EC" id="2.3.1.35" evidence="6"/>
<dbReference type="UniPathway" id="UPA00068">
    <property type="reaction ID" value="UER00106"/>
</dbReference>
<feature type="chain" id="PRO_5028544691" description="Arginine biosynthesis bifunctional protein ArgJ beta chain" evidence="6">
    <location>
        <begin position="194"/>
        <end position="407"/>
    </location>
</feature>
<dbReference type="NCBIfam" id="TIGR00120">
    <property type="entry name" value="ArgJ"/>
    <property type="match status" value="1"/>
</dbReference>
<dbReference type="AlphaFoldDB" id="A0A7C5KAS8"/>
<feature type="site" description="Involved in the stabilization of negative charge on the oxyanion by the formation of the oxyanion hole" evidence="6">
    <location>
        <position position="120"/>
    </location>
</feature>
<comment type="catalytic activity">
    <reaction evidence="6">
        <text>L-glutamate + acetyl-CoA = N-acetyl-L-glutamate + CoA + H(+)</text>
        <dbReference type="Rhea" id="RHEA:24292"/>
        <dbReference type="ChEBI" id="CHEBI:15378"/>
        <dbReference type="ChEBI" id="CHEBI:29985"/>
        <dbReference type="ChEBI" id="CHEBI:44337"/>
        <dbReference type="ChEBI" id="CHEBI:57287"/>
        <dbReference type="ChEBI" id="CHEBI:57288"/>
        <dbReference type="EC" id="2.3.1.1"/>
    </reaction>
</comment>
<keyword evidence="5 6" id="KW-0012">Acyltransferase</keyword>
<dbReference type="HAMAP" id="MF_01106">
    <property type="entry name" value="ArgJ"/>
    <property type="match status" value="1"/>
</dbReference>
<dbReference type="GO" id="GO:0004042">
    <property type="term" value="F:L-glutamate N-acetyltransferase activity"/>
    <property type="evidence" value="ECO:0007669"/>
    <property type="project" value="UniProtKB-UniRule"/>
</dbReference>
<feature type="binding site" evidence="6">
    <location>
        <position position="194"/>
    </location>
    <ligand>
        <name>substrate</name>
    </ligand>
</feature>
<keyword evidence="6" id="KW-0963">Cytoplasm</keyword>
<organism evidence="7">
    <name type="scientific">Thermodesulfobium narugense</name>
    <dbReference type="NCBI Taxonomy" id="184064"/>
    <lineage>
        <taxon>Bacteria</taxon>
        <taxon>Pseudomonadati</taxon>
        <taxon>Thermodesulfobiota</taxon>
        <taxon>Thermodesulfobiia</taxon>
        <taxon>Thermodesulfobiales</taxon>
        <taxon>Thermodesulfobiaceae</taxon>
        <taxon>Thermodesulfobium</taxon>
    </lineage>
</organism>
<evidence type="ECO:0000256" key="6">
    <source>
        <dbReference type="HAMAP-Rule" id="MF_01106"/>
    </source>
</evidence>
<keyword evidence="6" id="KW-0028">Amino-acid biosynthesis</keyword>
<sequence length="407" mass="44961">MIDQFAGGNIELSNLQENFSFAGVSCGLKLSGKKDLGAIFCKKKALTFAVFTQNSVAAAPVKISKKRLNKNKFIRAILVNSGNANAATGIDGFNDAIEISKNFSDLIGIEEDEVLLASTGIIGVRLDKSKIISKIPALVDRLTLNNHLDFKESIMTTDRFEKEYFETISSKECGGIYIRAYAKGCGMICPNLATMLVFITSNINADEKILKEMFINCVNKSFNAISVDGDTSTNDSVFFMTDMSCPENTINNREDNLIIEFEKALNRCCIKLANDMVRDGEGSTKILEVRAIGFANEENAKKVASNIAKSTLVKCAFFGSDPNWGRILCAAGNTNLIDEDSVSIKIFDTEVYNKRPINFDKESLSKKISDNERVIIEIYNNSGDKSFTFYGCDLTFDYVKLNSEYST</sequence>
<gene>
    <name evidence="6 7" type="primary">argJ</name>
    <name evidence="7" type="ORF">ENL70_00445</name>
</gene>
<feature type="binding site" evidence="6">
    <location>
        <position position="156"/>
    </location>
    <ligand>
        <name>substrate</name>
    </ligand>
</feature>
<protein>
    <recommendedName>
        <fullName evidence="6">Arginine biosynthesis bifunctional protein ArgJ</fullName>
    </recommendedName>
    <domain>
        <recommendedName>
            <fullName evidence="6">Glutamate N-acetyltransferase</fullName>
            <ecNumber evidence="6">2.3.1.35</ecNumber>
        </recommendedName>
        <alternativeName>
            <fullName evidence="6">Ornithine acetyltransferase</fullName>
            <shortName evidence="6">OATase</shortName>
        </alternativeName>
        <alternativeName>
            <fullName evidence="6">Ornithine transacetylase</fullName>
        </alternativeName>
    </domain>
    <domain>
        <recommendedName>
            <fullName evidence="6">Amino-acid acetyltransferase</fullName>
            <ecNumber evidence="6">2.3.1.1</ecNumber>
        </recommendedName>
        <alternativeName>
            <fullName evidence="6">N-acetylglutamate synthase</fullName>
            <shortName evidence="6">AGSase</shortName>
        </alternativeName>
    </domain>
    <component>
        <recommendedName>
            <fullName evidence="6">Arginine biosynthesis bifunctional protein ArgJ alpha chain</fullName>
        </recommendedName>
    </component>
    <component>
        <recommendedName>
            <fullName evidence="6">Arginine biosynthesis bifunctional protein ArgJ beta chain</fullName>
        </recommendedName>
    </component>
</protein>
<dbReference type="SUPFAM" id="SSF56266">
    <property type="entry name" value="DmpA/ArgJ-like"/>
    <property type="match status" value="1"/>
</dbReference>
<proteinExistence type="inferred from homology"/>
<comment type="pathway">
    <text evidence="6">Amino-acid biosynthesis; L-arginine biosynthesis; L-ornithine and N-acetyl-L-glutamate from L-glutamate and N(2)-acetyl-L-ornithine (cyclic): step 1/1.</text>
</comment>
<dbReference type="Gene3D" id="3.10.20.340">
    <property type="entry name" value="ArgJ beta chain, C-terminal domain"/>
    <property type="match status" value="1"/>
</dbReference>
<dbReference type="CDD" id="cd02152">
    <property type="entry name" value="OAT"/>
    <property type="match status" value="1"/>
</dbReference>
<accession>A0A7C5KAS8</accession>
<reference evidence="7" key="1">
    <citation type="journal article" date="2020" name="mSystems">
        <title>Genome- and Community-Level Interaction Insights into Carbon Utilization and Element Cycling Functions of Hydrothermarchaeota in Hydrothermal Sediment.</title>
        <authorList>
            <person name="Zhou Z."/>
            <person name="Liu Y."/>
            <person name="Xu W."/>
            <person name="Pan J."/>
            <person name="Luo Z.H."/>
            <person name="Li M."/>
        </authorList>
    </citation>
    <scope>NUCLEOTIDE SEQUENCE [LARGE SCALE GENOMIC DNA]</scope>
    <source>
        <strain evidence="7">SpSt-1019</strain>
    </source>
</reference>
<keyword evidence="6" id="KW-0055">Arginine biosynthesis</keyword>
<feature type="active site" description="Nucleophile" evidence="6">
    <location>
        <position position="194"/>
    </location>
</feature>
<dbReference type="InterPro" id="IPR002813">
    <property type="entry name" value="Arg_biosynth_ArgJ"/>
</dbReference>
<feature type="site" description="Involved in the stabilization of negative charge on the oxyanion by the formation of the oxyanion hole" evidence="6">
    <location>
        <position position="119"/>
    </location>
</feature>
<evidence type="ECO:0000256" key="5">
    <source>
        <dbReference type="ARBA" id="ARBA00023315"/>
    </source>
</evidence>
<dbReference type="GO" id="GO:0006526">
    <property type="term" value="P:L-arginine biosynthetic process"/>
    <property type="evidence" value="ECO:0007669"/>
    <property type="project" value="UniProtKB-UniRule"/>
</dbReference>
<comment type="subunit">
    <text evidence="2 6">Heterotetramer of two alpha and two beta chains.</text>
</comment>